<keyword evidence="11" id="KW-0472">Membrane</keyword>
<dbReference type="PROSITE" id="PS50940">
    <property type="entry name" value="CHIT_BIND_II"/>
    <property type="match status" value="2"/>
</dbReference>
<dbReference type="GO" id="GO:0006487">
    <property type="term" value="P:protein N-linked glycosylation"/>
    <property type="evidence" value="ECO:0007669"/>
    <property type="project" value="TreeGrafter"/>
</dbReference>
<comment type="caution">
    <text evidence="18">The sequence shown here is derived from an EMBL/GenBank/DDBJ whole genome shotgun (WGS) entry which is preliminary data.</text>
</comment>
<proteinExistence type="inferred from homology"/>
<comment type="catalytic activity">
    <reaction evidence="12">
        <text>a di-trans,poly-cis-dolichyl phosphate + UDP-alpha-D-glucose = a di-trans,poly-cis-dolichyl beta-D-glucosyl phosphate + UDP</text>
        <dbReference type="Rhea" id="RHEA:15401"/>
        <dbReference type="Rhea" id="RHEA-COMP:19498"/>
        <dbReference type="Rhea" id="RHEA-COMP:19502"/>
        <dbReference type="ChEBI" id="CHEBI:57525"/>
        <dbReference type="ChEBI" id="CHEBI:57683"/>
        <dbReference type="ChEBI" id="CHEBI:58223"/>
        <dbReference type="ChEBI" id="CHEBI:58885"/>
        <dbReference type="EC" id="2.4.1.117"/>
    </reaction>
    <physiologicalReaction direction="left-to-right" evidence="12">
        <dbReference type="Rhea" id="RHEA:15402"/>
    </physiologicalReaction>
</comment>
<protein>
    <recommendedName>
        <fullName evidence="13">Dolichyl-phosphate beta-glucosyltransferase</fullName>
        <ecNumber evidence="4">2.4.1.117</ecNumber>
    </recommendedName>
</protein>
<feature type="domain" description="Chitin-binding type-2" evidence="17">
    <location>
        <begin position="602"/>
        <end position="659"/>
    </location>
</feature>
<evidence type="ECO:0000313" key="19">
    <source>
        <dbReference type="Proteomes" id="UP001107558"/>
    </source>
</evidence>
<reference evidence="18" key="1">
    <citation type="submission" date="2021-03" db="EMBL/GenBank/DDBJ databases">
        <title>Chromosome level genome of the anhydrobiotic midge Polypedilum vanderplanki.</title>
        <authorList>
            <person name="Yoshida Y."/>
            <person name="Kikawada T."/>
            <person name="Gusev O."/>
        </authorList>
    </citation>
    <scope>NUCLEOTIDE SEQUENCE</scope>
    <source>
        <strain evidence="18">NIAS01</strain>
        <tissue evidence="18">Whole body or cell culture</tissue>
    </source>
</reference>
<dbReference type="Proteomes" id="UP001107558">
    <property type="component" value="Chromosome 2"/>
</dbReference>
<evidence type="ECO:0000256" key="8">
    <source>
        <dbReference type="ARBA" id="ARBA00022824"/>
    </source>
</evidence>
<feature type="coiled-coil region" evidence="14">
    <location>
        <begin position="674"/>
        <end position="701"/>
    </location>
</feature>
<dbReference type="InterPro" id="IPR036508">
    <property type="entry name" value="Chitin-bd_dom_sf"/>
</dbReference>
<accession>A0A9J6C048</accession>
<evidence type="ECO:0000256" key="15">
    <source>
        <dbReference type="SAM" id="MobiDB-lite"/>
    </source>
</evidence>
<dbReference type="InterPro" id="IPR035518">
    <property type="entry name" value="DPG_synthase"/>
</dbReference>
<dbReference type="InterPro" id="IPR001173">
    <property type="entry name" value="Glyco_trans_2-like"/>
</dbReference>
<keyword evidence="6" id="KW-0808">Transferase</keyword>
<dbReference type="GO" id="GO:0005576">
    <property type="term" value="C:extracellular region"/>
    <property type="evidence" value="ECO:0007669"/>
    <property type="project" value="InterPro"/>
</dbReference>
<evidence type="ECO:0000256" key="9">
    <source>
        <dbReference type="ARBA" id="ARBA00022968"/>
    </source>
</evidence>
<dbReference type="Pfam" id="PF00535">
    <property type="entry name" value="Glycos_transf_2"/>
    <property type="match status" value="1"/>
</dbReference>
<gene>
    <name evidence="18" type="ORF">PVAND_005200</name>
</gene>
<evidence type="ECO:0000256" key="5">
    <source>
        <dbReference type="ARBA" id="ARBA00022676"/>
    </source>
</evidence>
<evidence type="ECO:0000256" key="16">
    <source>
        <dbReference type="SAM" id="SignalP"/>
    </source>
</evidence>
<dbReference type="SUPFAM" id="SSF57625">
    <property type="entry name" value="Invertebrate chitin-binding proteins"/>
    <property type="match status" value="2"/>
</dbReference>
<keyword evidence="8" id="KW-0256">Endoplasmic reticulum</keyword>
<keyword evidence="9" id="KW-0735">Signal-anchor</keyword>
<feature type="compositionally biased region" description="Acidic residues" evidence="15">
    <location>
        <begin position="720"/>
        <end position="730"/>
    </location>
</feature>
<dbReference type="SUPFAM" id="SSF53448">
    <property type="entry name" value="Nucleotide-diphospho-sugar transferases"/>
    <property type="match status" value="1"/>
</dbReference>
<dbReference type="CDD" id="cd04188">
    <property type="entry name" value="DPG_synthase"/>
    <property type="match status" value="1"/>
</dbReference>
<dbReference type="EMBL" id="JADBJN010000002">
    <property type="protein sequence ID" value="KAG5675288.1"/>
    <property type="molecule type" value="Genomic_DNA"/>
</dbReference>
<dbReference type="Pfam" id="PF01607">
    <property type="entry name" value="CBM_14"/>
    <property type="match status" value="1"/>
</dbReference>
<dbReference type="GO" id="GO:0008061">
    <property type="term" value="F:chitin binding"/>
    <property type="evidence" value="ECO:0007669"/>
    <property type="project" value="InterPro"/>
</dbReference>
<sequence>MMRVLLLTIFMLCYFNCDVGSAEIIENTCLEKSRPHSTECNKYFKCIKLPNNSLKWITLTCQEGLIYDSNLRSCAIPDENWDCVLNSAEMDDYNKDENNIYGIENLRLLQKESEDSEEDERDGYRSAEGDDFLEVIDGDEILNSSGESRSENDENSADESSNYSGDGSVLDHADYITQSTPPSMQMITTQVQRLTQLIQNNPKNNADDLSADELNSYLNVHKIQTKSPDYQNSNFQSNDKTPIPQNGKIHSDIMNEILSKQNKLNSIGLKETTLAMDEITEKPVIYFNKEPITEIQLKGGQGIDGLGAHQIVVNRPEGAVLFNVPSSDKNNVKEHTPYISEDILKTILELSKQMVTQNGNNNQKNANNNQENTRPIYYAIPFPIYSPQPHNNFQNNYDHFMNNSLRPLEVITTTTTMPLPAPVMNMNIIRRKPVKKKLKNKVDFMGQQNLRKPQDNFNQLQLQQHQQPLDYYSYYNNYQQNYPSYGPLNYYQQYQSENDRYTNNLNQNLYNNRLGNFYGNSFYENRPIVSDSSASIANPYTNQLYSTPYRKESLSPYNNNDEYDALHEESDESENNVGLSGSFSDHFFYEDEPSPPKDPTFGLICSFGTTRQANLTDCTKYYVCNSKTKEVTSYSCPFSTAFNDQTKYCDKNSFTKCKEIKDREQGKLNNKKYYQQAHKALQQAKLESEKIERLANMVRKESQKILQNRAPSSAQQNDDAYQDEQDEEEMLPQQEIYAPPPIRQRSTLPPVRILSRPSKRPQIKRKVSKISNTSKSSSNKRRKKKKVKCSAIGNIADPEDMTSYWHCFKSPDNRMKRIHKKCSSNLIFCDTTRYCSSSLLFVLIFITLCIILKVSAQPFPIIKRHKQEEYFFDPVSNEKHLFSSIDDEPTLELSVIIPAYDEEKRLPVMLEECLDYLEQKCKENSKFSYEIIVVSDGSKDKTVEVALQYSKKLSCEKFRVLELIENRGKGGAVRLGMLSSRGKYLLFADADGATKFSDYTLLEKSIAKLSNGWKQEAISIGSRAHLEKESTAKRSIFRTFLMHGFHMLVWFFAVKEIKDTQCGFKVLTRSAARIVFSNMHVEKWAFDVELLYIAQSLKMPIEEIAVNWTEIEGSKITPFFSWIQMGRDLVLIWLRYQIGAWKLKAKSN</sequence>
<evidence type="ECO:0000256" key="1">
    <source>
        <dbReference type="ARBA" id="ARBA00004389"/>
    </source>
</evidence>
<evidence type="ECO:0000256" key="2">
    <source>
        <dbReference type="ARBA" id="ARBA00004922"/>
    </source>
</evidence>
<evidence type="ECO:0000256" key="6">
    <source>
        <dbReference type="ARBA" id="ARBA00022679"/>
    </source>
</evidence>
<organism evidence="18 19">
    <name type="scientific">Polypedilum vanderplanki</name>
    <name type="common">Sleeping chironomid midge</name>
    <dbReference type="NCBI Taxonomy" id="319348"/>
    <lineage>
        <taxon>Eukaryota</taxon>
        <taxon>Metazoa</taxon>
        <taxon>Ecdysozoa</taxon>
        <taxon>Arthropoda</taxon>
        <taxon>Hexapoda</taxon>
        <taxon>Insecta</taxon>
        <taxon>Pterygota</taxon>
        <taxon>Neoptera</taxon>
        <taxon>Endopterygota</taxon>
        <taxon>Diptera</taxon>
        <taxon>Nematocera</taxon>
        <taxon>Chironomoidea</taxon>
        <taxon>Chironomidae</taxon>
        <taxon>Chironominae</taxon>
        <taxon>Polypedilum</taxon>
        <taxon>Polypedilum</taxon>
    </lineage>
</organism>
<dbReference type="EC" id="2.4.1.117" evidence="4"/>
<keyword evidence="5" id="KW-0328">Glycosyltransferase</keyword>
<evidence type="ECO:0000256" key="4">
    <source>
        <dbReference type="ARBA" id="ARBA00012583"/>
    </source>
</evidence>
<feature type="domain" description="Chitin-binding type-2" evidence="17">
    <location>
        <begin position="26"/>
        <end position="85"/>
    </location>
</feature>
<feature type="region of interest" description="Disordered" evidence="15">
    <location>
        <begin position="143"/>
        <end position="174"/>
    </location>
</feature>
<dbReference type="InterPro" id="IPR002557">
    <property type="entry name" value="Chitin-bd_dom"/>
</dbReference>
<dbReference type="GO" id="GO:0005789">
    <property type="term" value="C:endoplasmic reticulum membrane"/>
    <property type="evidence" value="ECO:0007669"/>
    <property type="project" value="UniProtKB-SubCell"/>
</dbReference>
<dbReference type="GO" id="GO:0004581">
    <property type="term" value="F:dolichyl-phosphate beta-glucosyltransferase activity"/>
    <property type="evidence" value="ECO:0007669"/>
    <property type="project" value="UniProtKB-EC"/>
</dbReference>
<feature type="region of interest" description="Disordered" evidence="15">
    <location>
        <begin position="705"/>
        <end position="789"/>
    </location>
</feature>
<keyword evidence="14" id="KW-0175">Coiled coil</keyword>
<keyword evidence="19" id="KW-1185">Reference proteome</keyword>
<dbReference type="InterPro" id="IPR029044">
    <property type="entry name" value="Nucleotide-diphossugar_trans"/>
</dbReference>
<dbReference type="PANTHER" id="PTHR10859">
    <property type="entry name" value="GLYCOSYL TRANSFERASE"/>
    <property type="match status" value="1"/>
</dbReference>
<feature type="signal peptide" evidence="16">
    <location>
        <begin position="1"/>
        <end position="22"/>
    </location>
</feature>
<feature type="compositionally biased region" description="Polar residues" evidence="15">
    <location>
        <begin position="705"/>
        <end position="714"/>
    </location>
</feature>
<dbReference type="PANTHER" id="PTHR10859:SF91">
    <property type="entry name" value="DOLICHYL-PHOSPHATE BETA-GLUCOSYLTRANSFERASE"/>
    <property type="match status" value="1"/>
</dbReference>
<feature type="region of interest" description="Disordered" evidence="15">
    <location>
        <begin position="110"/>
        <end position="130"/>
    </location>
</feature>
<evidence type="ECO:0000313" key="18">
    <source>
        <dbReference type="EMBL" id="KAG5675288.1"/>
    </source>
</evidence>
<dbReference type="FunFam" id="3.90.550.10:FF:000068">
    <property type="entry name" value="ALG5, dolichyl-phosphate beta-glucosyltransferase"/>
    <property type="match status" value="1"/>
</dbReference>
<dbReference type="SMART" id="SM00494">
    <property type="entry name" value="ChtBD2"/>
    <property type="match status" value="3"/>
</dbReference>
<comment type="pathway">
    <text evidence="2">Protein modification; protein glycosylation.</text>
</comment>
<evidence type="ECO:0000256" key="12">
    <source>
        <dbReference type="ARBA" id="ARBA00045097"/>
    </source>
</evidence>
<evidence type="ECO:0000256" key="13">
    <source>
        <dbReference type="ARBA" id="ARBA00070518"/>
    </source>
</evidence>
<evidence type="ECO:0000256" key="10">
    <source>
        <dbReference type="ARBA" id="ARBA00022989"/>
    </source>
</evidence>
<keyword evidence="16" id="KW-0732">Signal</keyword>
<evidence type="ECO:0000256" key="14">
    <source>
        <dbReference type="SAM" id="Coils"/>
    </source>
</evidence>
<comment type="subcellular location">
    <subcellularLocation>
        <location evidence="1">Endoplasmic reticulum membrane</location>
        <topology evidence="1">Single-pass membrane protein</topology>
    </subcellularLocation>
</comment>
<feature type="compositionally biased region" description="Basic residues" evidence="15">
    <location>
        <begin position="757"/>
        <end position="768"/>
    </location>
</feature>
<comment type="similarity">
    <text evidence="3">Belongs to the glycosyltransferase 2 family.</text>
</comment>
<evidence type="ECO:0000256" key="11">
    <source>
        <dbReference type="ARBA" id="ARBA00023136"/>
    </source>
</evidence>
<dbReference type="Gene3D" id="3.90.550.10">
    <property type="entry name" value="Spore Coat Polysaccharide Biosynthesis Protein SpsA, Chain A"/>
    <property type="match status" value="1"/>
</dbReference>
<evidence type="ECO:0000256" key="7">
    <source>
        <dbReference type="ARBA" id="ARBA00022692"/>
    </source>
</evidence>
<keyword evidence="7" id="KW-0812">Transmembrane</keyword>
<dbReference type="AlphaFoldDB" id="A0A9J6C048"/>
<feature type="compositionally biased region" description="Basic residues" evidence="15">
    <location>
        <begin position="778"/>
        <end position="788"/>
    </location>
</feature>
<evidence type="ECO:0000259" key="17">
    <source>
        <dbReference type="PROSITE" id="PS50940"/>
    </source>
</evidence>
<dbReference type="Gene3D" id="2.170.140.10">
    <property type="entry name" value="Chitin binding domain"/>
    <property type="match status" value="2"/>
</dbReference>
<name>A0A9J6C048_POLVA</name>
<feature type="chain" id="PRO_5039953841" description="Dolichyl-phosphate beta-glucosyltransferase" evidence="16">
    <location>
        <begin position="23"/>
        <end position="1148"/>
    </location>
</feature>
<evidence type="ECO:0000256" key="3">
    <source>
        <dbReference type="ARBA" id="ARBA00006739"/>
    </source>
</evidence>
<keyword evidence="10" id="KW-1133">Transmembrane helix</keyword>
<dbReference type="OrthoDB" id="3784at2759"/>